<dbReference type="SUPFAM" id="SSF49899">
    <property type="entry name" value="Concanavalin A-like lectins/glucanases"/>
    <property type="match status" value="2"/>
</dbReference>
<proteinExistence type="predicted"/>
<dbReference type="Pfam" id="PF13385">
    <property type="entry name" value="Laminin_G_3"/>
    <property type="match status" value="2"/>
</dbReference>
<dbReference type="PANTHER" id="PTHR46943:SF1">
    <property type="entry name" value="PENTRAXIN-RELATED PROTEIN PTX3"/>
    <property type="match status" value="1"/>
</dbReference>
<evidence type="ECO:0000256" key="1">
    <source>
        <dbReference type="ARBA" id="ARBA00022729"/>
    </source>
</evidence>
<evidence type="ECO:0000256" key="3">
    <source>
        <dbReference type="SAM" id="SignalP"/>
    </source>
</evidence>
<dbReference type="Gene3D" id="2.60.120.200">
    <property type="match status" value="2"/>
</dbReference>
<protein>
    <submittedName>
        <fullName evidence="5">LamG domain-containing protein</fullName>
    </submittedName>
</protein>
<evidence type="ECO:0000313" key="6">
    <source>
        <dbReference type="Proteomes" id="UP001595912"/>
    </source>
</evidence>
<evidence type="ECO:0000259" key="4">
    <source>
        <dbReference type="SMART" id="SM00560"/>
    </source>
</evidence>
<keyword evidence="1 3" id="KW-0732">Signal</keyword>
<dbReference type="InterPro" id="IPR006558">
    <property type="entry name" value="LamG-like"/>
</dbReference>
<dbReference type="EMBL" id="JBHSIU010000130">
    <property type="protein sequence ID" value="MFC5008279.1"/>
    <property type="molecule type" value="Genomic_DNA"/>
</dbReference>
<dbReference type="PANTHER" id="PTHR46943">
    <property type="entry name" value="PENTRAXIN-RELATED PROTEIN PTX3"/>
    <property type="match status" value="1"/>
</dbReference>
<feature type="domain" description="LamG-like jellyroll fold" evidence="4">
    <location>
        <begin position="1058"/>
        <end position="1193"/>
    </location>
</feature>
<dbReference type="Proteomes" id="UP001595912">
    <property type="component" value="Unassembled WGS sequence"/>
</dbReference>
<keyword evidence="6" id="KW-1185">Reference proteome</keyword>
<feature type="chain" id="PRO_5046950045" evidence="3">
    <location>
        <begin position="21"/>
        <end position="1202"/>
    </location>
</feature>
<dbReference type="InterPro" id="IPR013320">
    <property type="entry name" value="ConA-like_dom_sf"/>
</dbReference>
<dbReference type="InterPro" id="IPR042837">
    <property type="entry name" value="PTX3"/>
</dbReference>
<dbReference type="SMART" id="SM00560">
    <property type="entry name" value="LamGL"/>
    <property type="match status" value="2"/>
</dbReference>
<sequence length="1202" mass="125089">MTLLASLLVAAGSPPAPASAAPPCVTGQPDERTAAAAAKACGGRVEVLAGRSEYTQVFANPDGSSTFTSSAVPARVHRADGSWAPVDTSLRARVDGSLAPLAAVADVVFSAGGKGPFVTYRGGGSVLQLSLPVVLPKPVIDGASAVYRNVLPDIDLRATATATGFTHVLVVKTAAAAANPALATIRYDVGGDTVARPAAGGRVAFRDKAGRTIAVTSEATMWDSTVNPGAGGAAQASAAELTALRQTPTAELVSTAHGPGVTARTAPIAVSADADGHGMLLRPDAALLRSSTAAFPLFIDPQIGPTDTRWAYSRSLDADYGPNDKARVGYNPPAYGGDGKLYRGFFEFPTTYGGQTYKGKHILAASFSIELYHSYSCVDTPTSLFRSGGISVGNGGRMNWATRPLGSGVPYLGTAQGHANKAGGCGTGQPDMLMTFGGNVAMRDDVQGAANGNWDTYTVGLCACDSNGANESAGDRWKKFYVDYRTTMSVTYNTVPGTPANLSPHQGQVACGGIVGTNSPTLQAQYVDADGADNLISNFQWQQLPSGAVTSVPGPTKPANNNGAVTVALGSAAEGKEYQFRVQTADGTDISPWSPWCTFKVDTTAPPAPVVTPTASGTAPVYAGCDPGNIGACTPRGGPGVAGGFKFGEPAGPAGQDVVKYVYGWDAPSTNVTVTAGATTPTIMLTPPHYGINKLTVYSVDGTGRSSPTTVYNILVAAPSPAVAHWPLDSINGHGFTDSVSGSSLTTTGVNWTPDARYIGVNAATFTGSTSSATQLVPALDTSGSFSIAVWVRTAPPWCTTNNYNIMSMDESNVAADNHVSAFSLNFDCLNKLYRIQVADQNLPVPVYAGVQTANNTAVPGRWTLLVATYDDAQNKISMWMDGTLVGTTNLWSSWVSAHNAAGRATGPVVLGRWRWDDRDGGYFRGEIADVRVWNRALVTDDIIGTDANPAAGVPAQPGLTRPLEVGSWQFPDGECYCGDTPDGSVFARKATLTPNWTLDPAWSGDPLTTPAWLTNDSHDGNGGVQLDGVSGYVSTRDDKGTLATADDVERPVLRTDQSMTFTAWAKLDTITNIDQFVVNQGPFRLFFRGWDHRWGVTVRQPDGSGGYVNIESNANVVATTGQWVHLAGVFDAATGDVQLYVNGVRQNSIGHGAIGEASATSLSIGGRPNSSPFLFGGAIDDVHVYQGVLSNREIAASYAGN</sequence>
<feature type="signal peptide" evidence="3">
    <location>
        <begin position="1"/>
        <end position="20"/>
    </location>
</feature>
<evidence type="ECO:0000256" key="2">
    <source>
        <dbReference type="ARBA" id="ARBA00023157"/>
    </source>
</evidence>
<dbReference type="RefSeq" id="WP_380128937.1">
    <property type="nucleotide sequence ID" value="NZ_JBHSIU010000130.1"/>
</dbReference>
<keyword evidence="2" id="KW-1015">Disulfide bond</keyword>
<feature type="domain" description="LamG-like jellyroll fold" evidence="4">
    <location>
        <begin position="784"/>
        <end position="941"/>
    </location>
</feature>
<gene>
    <name evidence="5" type="ORF">ACFPIJ_62025</name>
</gene>
<organism evidence="5 6">
    <name type="scientific">Dactylosporangium cerinum</name>
    <dbReference type="NCBI Taxonomy" id="1434730"/>
    <lineage>
        <taxon>Bacteria</taxon>
        <taxon>Bacillati</taxon>
        <taxon>Actinomycetota</taxon>
        <taxon>Actinomycetes</taxon>
        <taxon>Micromonosporales</taxon>
        <taxon>Micromonosporaceae</taxon>
        <taxon>Dactylosporangium</taxon>
    </lineage>
</organism>
<evidence type="ECO:0000313" key="5">
    <source>
        <dbReference type="EMBL" id="MFC5008279.1"/>
    </source>
</evidence>
<accession>A0ABV9WJH9</accession>
<comment type="caution">
    <text evidence="5">The sequence shown here is derived from an EMBL/GenBank/DDBJ whole genome shotgun (WGS) entry which is preliminary data.</text>
</comment>
<name>A0ABV9WJH9_9ACTN</name>
<reference evidence="6" key="1">
    <citation type="journal article" date="2019" name="Int. J. Syst. Evol. Microbiol.">
        <title>The Global Catalogue of Microorganisms (GCM) 10K type strain sequencing project: providing services to taxonomists for standard genome sequencing and annotation.</title>
        <authorList>
            <consortium name="The Broad Institute Genomics Platform"/>
            <consortium name="The Broad Institute Genome Sequencing Center for Infectious Disease"/>
            <person name="Wu L."/>
            <person name="Ma J."/>
        </authorList>
    </citation>
    <scope>NUCLEOTIDE SEQUENCE [LARGE SCALE GENOMIC DNA]</scope>
    <source>
        <strain evidence="6">CGMCC 4.7152</strain>
    </source>
</reference>